<dbReference type="PANTHER" id="PTHR10559">
    <property type="entry name" value="TRANSCOBALAMIN-1/GASTRIC INTRINSIC FACTOR"/>
    <property type="match status" value="1"/>
</dbReference>
<name>A0A8J9WCL7_BRALA</name>
<keyword evidence="1" id="KW-0732">Signal</keyword>
<evidence type="ECO:0000256" key="1">
    <source>
        <dbReference type="SAM" id="SignalP"/>
    </source>
</evidence>
<feature type="chain" id="PRO_5035420372" evidence="1">
    <location>
        <begin position="24"/>
        <end position="128"/>
    </location>
</feature>
<dbReference type="GO" id="GO:0015889">
    <property type="term" value="P:cobalamin transport"/>
    <property type="evidence" value="ECO:0007669"/>
    <property type="project" value="TreeGrafter"/>
</dbReference>
<dbReference type="GO" id="GO:0031419">
    <property type="term" value="F:cobalamin binding"/>
    <property type="evidence" value="ECO:0007669"/>
    <property type="project" value="TreeGrafter"/>
</dbReference>
<protein>
    <submittedName>
        <fullName evidence="2">Hypp286 protein</fullName>
    </submittedName>
</protein>
<reference evidence="2" key="1">
    <citation type="submission" date="2022-01" db="EMBL/GenBank/DDBJ databases">
        <authorList>
            <person name="Braso-Vives M."/>
        </authorList>
    </citation>
    <scope>NUCLEOTIDE SEQUENCE</scope>
</reference>
<organism evidence="2 3">
    <name type="scientific">Branchiostoma lanceolatum</name>
    <name type="common">Common lancelet</name>
    <name type="synonym">Amphioxus lanceolatum</name>
    <dbReference type="NCBI Taxonomy" id="7740"/>
    <lineage>
        <taxon>Eukaryota</taxon>
        <taxon>Metazoa</taxon>
        <taxon>Chordata</taxon>
        <taxon>Cephalochordata</taxon>
        <taxon>Leptocardii</taxon>
        <taxon>Amphioxiformes</taxon>
        <taxon>Branchiostomatidae</taxon>
        <taxon>Branchiostoma</taxon>
    </lineage>
</organism>
<dbReference type="GO" id="GO:0005615">
    <property type="term" value="C:extracellular space"/>
    <property type="evidence" value="ECO:0007669"/>
    <property type="project" value="TreeGrafter"/>
</dbReference>
<accession>A0A8J9WCL7</accession>
<gene>
    <name evidence="2" type="primary">Hypp286</name>
    <name evidence="2" type="ORF">BLAG_LOCUS995</name>
</gene>
<dbReference type="AlphaFoldDB" id="A0A8J9WCL7"/>
<keyword evidence="3" id="KW-1185">Reference proteome</keyword>
<evidence type="ECO:0000313" key="2">
    <source>
        <dbReference type="EMBL" id="CAH1230139.1"/>
    </source>
</evidence>
<proteinExistence type="predicted"/>
<evidence type="ECO:0000313" key="3">
    <source>
        <dbReference type="Proteomes" id="UP000838412"/>
    </source>
</evidence>
<dbReference type="EMBL" id="OV696686">
    <property type="protein sequence ID" value="CAH1230139.1"/>
    <property type="molecule type" value="Genomic_DNA"/>
</dbReference>
<dbReference type="Proteomes" id="UP000838412">
    <property type="component" value="Chromosome 1"/>
</dbReference>
<dbReference type="Gene3D" id="2.170.130.30">
    <property type="match status" value="1"/>
</dbReference>
<dbReference type="PANTHER" id="PTHR10559:SF18">
    <property type="entry name" value="TRANSCOBALAMIN II"/>
    <property type="match status" value="1"/>
</dbReference>
<dbReference type="OrthoDB" id="6343110at2759"/>
<sequence>MVSCIKFSLWVLVLVVALDFACSDHEVAHVTLQVVNDVDPNWVPYTTVVTVPAGQSVYKLLLIARETIPGFTFEATYHAQWGHHVTSINNLAADDNVNTFWQLEDMNGLPHVQEKNLGHLFSAHLRKW</sequence>
<feature type="signal peptide" evidence="1">
    <location>
        <begin position="1"/>
        <end position="23"/>
    </location>
</feature>
<dbReference type="InterPro" id="IPR051588">
    <property type="entry name" value="Cobalamin_Transport"/>
</dbReference>